<sequence>MVICLSSLLTADVKKSRKDEEAQNYWERSHEEQQPPSYLVISSLHCIRHQDGRRLGLMDAFTIAREEEPSQSFPFVEYGRINHLPSPSTTIMGSSTRPPPPIARLCSSTSAGDTLHTLHWAAHNTGTAVLHCHQCVVSLPSSRCNN</sequence>
<evidence type="ECO:0000313" key="2">
    <source>
        <dbReference type="Proteomes" id="UP001487740"/>
    </source>
</evidence>
<dbReference type="AlphaFoldDB" id="A0AAW0SPM9"/>
<protein>
    <submittedName>
        <fullName evidence="1">Uncharacterized protein</fullName>
    </submittedName>
</protein>
<organism evidence="1 2">
    <name type="scientific">Scylla paramamosain</name>
    <name type="common">Mud crab</name>
    <dbReference type="NCBI Taxonomy" id="85552"/>
    <lineage>
        <taxon>Eukaryota</taxon>
        <taxon>Metazoa</taxon>
        <taxon>Ecdysozoa</taxon>
        <taxon>Arthropoda</taxon>
        <taxon>Crustacea</taxon>
        <taxon>Multicrustacea</taxon>
        <taxon>Malacostraca</taxon>
        <taxon>Eumalacostraca</taxon>
        <taxon>Eucarida</taxon>
        <taxon>Decapoda</taxon>
        <taxon>Pleocyemata</taxon>
        <taxon>Brachyura</taxon>
        <taxon>Eubrachyura</taxon>
        <taxon>Portunoidea</taxon>
        <taxon>Portunidae</taxon>
        <taxon>Portuninae</taxon>
        <taxon>Scylla</taxon>
    </lineage>
</organism>
<reference evidence="1 2" key="1">
    <citation type="submission" date="2023-03" db="EMBL/GenBank/DDBJ databases">
        <title>High-quality genome of Scylla paramamosain provides insights in environmental adaptation.</title>
        <authorList>
            <person name="Zhang L."/>
        </authorList>
    </citation>
    <scope>NUCLEOTIDE SEQUENCE [LARGE SCALE GENOMIC DNA]</scope>
    <source>
        <strain evidence="1">LZ_2023a</strain>
        <tissue evidence="1">Muscle</tissue>
    </source>
</reference>
<keyword evidence="2" id="KW-1185">Reference proteome</keyword>
<evidence type="ECO:0000313" key="1">
    <source>
        <dbReference type="EMBL" id="KAK8376682.1"/>
    </source>
</evidence>
<proteinExistence type="predicted"/>
<dbReference type="EMBL" id="JARAKH010000048">
    <property type="protein sequence ID" value="KAK8376682.1"/>
    <property type="molecule type" value="Genomic_DNA"/>
</dbReference>
<accession>A0AAW0SPM9</accession>
<comment type="caution">
    <text evidence="1">The sequence shown here is derived from an EMBL/GenBank/DDBJ whole genome shotgun (WGS) entry which is preliminary data.</text>
</comment>
<dbReference type="Proteomes" id="UP001487740">
    <property type="component" value="Unassembled WGS sequence"/>
</dbReference>
<name>A0AAW0SPM9_SCYPA</name>
<gene>
    <name evidence="1" type="ORF">O3P69_009945</name>
</gene>